<dbReference type="EMBL" id="AY950802">
    <property type="protein sequence ID" value="AAY24941.1"/>
    <property type="molecule type" value="Genomic_DNA"/>
</dbReference>
<sequence>MSVTEETVEHLPEGFDPETAAWAVALLTFGIGDVATTHVGLQLDGVEEEHPLSEKVLGVGGTEAMIGVKAVAFALAWVAYQRTPEEYRAGIPIGLALLGVYIVANNAAVLQEATVRA</sequence>
<feature type="transmembrane region" description="Helical" evidence="1">
    <location>
        <begin position="56"/>
        <end position="79"/>
    </location>
</feature>
<name>Q4KPH2_9VIRU</name>
<dbReference type="InterPro" id="IPR043717">
    <property type="entry name" value="DUF5658"/>
</dbReference>
<dbReference type="Pfam" id="PF18902">
    <property type="entry name" value="DUF5658"/>
    <property type="match status" value="1"/>
</dbReference>
<evidence type="ECO:0000256" key="1">
    <source>
        <dbReference type="SAM" id="Phobius"/>
    </source>
</evidence>
<dbReference type="GeneID" id="5176955"/>
<keyword evidence="4" id="KW-1185">Reference proteome</keyword>
<reference evidence="3 4" key="1">
    <citation type="journal article" date="2005" name="J. Virol.">
        <title>Constituents of SH1, a novel lipid-containing virus infecting the halophilic euryarchaeon Haloarcula hispanica.</title>
        <authorList>
            <person name="Bamford D.H."/>
            <person name="Ravantti J.J."/>
            <person name="Ronnholm G."/>
            <person name="Laurinavicius S."/>
            <person name="Kukkaro P."/>
            <person name="Dyall-Smith M."/>
            <person name="Somerharju P."/>
            <person name="Kalkkinen N."/>
            <person name="Bamford J.K."/>
        </authorList>
    </citation>
    <scope>NUCLEOTIDE SEQUENCE</scope>
</reference>
<feature type="transmembrane region" description="Helical" evidence="1">
    <location>
        <begin position="20"/>
        <end position="44"/>
    </location>
</feature>
<feature type="domain" description="DUF5658" evidence="2">
    <location>
        <begin position="24"/>
        <end position="110"/>
    </location>
</feature>
<dbReference type="OrthoDB" id="33920at10239"/>
<proteinExistence type="predicted"/>
<protein>
    <submittedName>
        <fullName evidence="3">ORF 15</fullName>
    </submittedName>
</protein>
<keyword evidence="1" id="KW-0812">Transmembrane</keyword>
<evidence type="ECO:0000259" key="2">
    <source>
        <dbReference type="Pfam" id="PF18902"/>
    </source>
</evidence>
<dbReference type="RefSeq" id="YP_271872.1">
    <property type="nucleotide sequence ID" value="NC_007217.1"/>
</dbReference>
<feature type="transmembrane region" description="Helical" evidence="1">
    <location>
        <begin position="91"/>
        <end position="110"/>
    </location>
</feature>
<evidence type="ECO:0000313" key="4">
    <source>
        <dbReference type="Proteomes" id="UP000001469"/>
    </source>
</evidence>
<organism evidence="3 4">
    <name type="scientific">Haloarcula hispanica SH1 virus</name>
    <dbReference type="NCBI Taxonomy" id="326574"/>
    <lineage>
        <taxon>Viruses</taxon>
        <taxon>Singelaviria</taxon>
        <taxon>Helvetiavirae</taxon>
        <taxon>Dividoviricota</taxon>
        <taxon>Laserviricetes</taxon>
        <taxon>Halopanivirales</taxon>
        <taxon>Sphaerolipoviridae</taxon>
        <taxon>Alphasphaerolipovirus</taxon>
        <taxon>Alphasphaerolipovirus serpentinense</taxon>
    </lineage>
</organism>
<accession>Q4KPH2</accession>
<evidence type="ECO:0000313" key="3">
    <source>
        <dbReference type="EMBL" id="AAY24941.1"/>
    </source>
</evidence>
<dbReference type="Proteomes" id="UP000001469">
    <property type="component" value="Segment"/>
</dbReference>
<keyword evidence="1" id="KW-0472">Membrane</keyword>
<keyword evidence="1" id="KW-1133">Transmembrane helix</keyword>
<dbReference type="KEGG" id="vg:5176955"/>